<keyword evidence="1" id="KW-0067">ATP-binding</keyword>
<organism evidence="1 2">
    <name type="scientific">Phytophthora megakarya</name>
    <dbReference type="NCBI Taxonomy" id="4795"/>
    <lineage>
        <taxon>Eukaryota</taxon>
        <taxon>Sar</taxon>
        <taxon>Stramenopiles</taxon>
        <taxon>Oomycota</taxon>
        <taxon>Peronosporomycetes</taxon>
        <taxon>Peronosporales</taxon>
        <taxon>Peronosporaceae</taxon>
        <taxon>Phytophthora</taxon>
    </lineage>
</organism>
<sequence length="76" mass="8741">MHAQVYINDPDMQARVASRMNMRDGDKDILKTIDQVMTAHNPYSQQFMNARRLLIESAGLEYQAAVEEFGHRDRSG</sequence>
<reference evidence="2" key="1">
    <citation type="submission" date="2017-03" db="EMBL/GenBank/DDBJ databases">
        <title>Phytopthora megakarya and P. palmivora, two closely related causual agents of cacao black pod achieved similar genome size and gene model numbers by different mechanisms.</title>
        <authorList>
            <person name="Ali S."/>
            <person name="Shao J."/>
            <person name="Larry D.J."/>
            <person name="Kronmiller B."/>
            <person name="Shen D."/>
            <person name="Strem M.D."/>
            <person name="Melnick R.L."/>
            <person name="Guiltinan M.J."/>
            <person name="Tyler B.M."/>
            <person name="Meinhardt L.W."/>
            <person name="Bailey B.A."/>
        </authorList>
    </citation>
    <scope>NUCLEOTIDE SEQUENCE [LARGE SCALE GENOMIC DNA]</scope>
    <source>
        <strain evidence="2">zdho120</strain>
    </source>
</reference>
<gene>
    <name evidence="1" type="ORF">PHMEG_0002439</name>
</gene>
<comment type="caution">
    <text evidence="1">The sequence shown here is derived from an EMBL/GenBank/DDBJ whole genome shotgun (WGS) entry which is preliminary data.</text>
</comment>
<dbReference type="GO" id="GO:0004386">
    <property type="term" value="F:helicase activity"/>
    <property type="evidence" value="ECO:0007669"/>
    <property type="project" value="UniProtKB-KW"/>
</dbReference>
<evidence type="ECO:0000313" key="2">
    <source>
        <dbReference type="Proteomes" id="UP000198211"/>
    </source>
</evidence>
<keyword evidence="2" id="KW-1185">Reference proteome</keyword>
<dbReference type="AlphaFoldDB" id="A0A225WYQ4"/>
<protein>
    <submittedName>
        <fullName evidence="1">Helitron helicase</fullName>
    </submittedName>
</protein>
<dbReference type="EMBL" id="NBNE01000108">
    <property type="protein sequence ID" value="OWZ22796.1"/>
    <property type="molecule type" value="Genomic_DNA"/>
</dbReference>
<keyword evidence="1" id="KW-0378">Hydrolase</keyword>
<keyword evidence="1" id="KW-0347">Helicase</keyword>
<dbReference type="Proteomes" id="UP000198211">
    <property type="component" value="Unassembled WGS sequence"/>
</dbReference>
<proteinExistence type="predicted"/>
<name>A0A225WYQ4_9STRA</name>
<dbReference type="OrthoDB" id="1718834at2759"/>
<keyword evidence="1" id="KW-0547">Nucleotide-binding</keyword>
<evidence type="ECO:0000313" key="1">
    <source>
        <dbReference type="EMBL" id="OWZ22796.1"/>
    </source>
</evidence>
<accession>A0A225WYQ4</accession>